<name>A0A9W9DR20_9AGAR</name>
<dbReference type="PANTHER" id="PTHR23079">
    <property type="entry name" value="RNA-DEPENDENT RNA POLYMERASE"/>
    <property type="match status" value="1"/>
</dbReference>
<dbReference type="PANTHER" id="PTHR23079:SF55">
    <property type="entry name" value="RNA-DIRECTED RNA POLYMERASE"/>
    <property type="match status" value="1"/>
</dbReference>
<sequence>MEIGIRYMPHQADRWEVISELAKILHNDPFRQHRPDRKLNFDVILFGYESGAIGLHNGTGILKVPSKGIGVQFLQYIRQNPVKIRQKKITFVDKHKSTSEMDTAILQKTPWVDPEREKDRDWRVYELEQGPGLRVLTVQFGVLFQDPEAQPGQSRKYSIEWEKNYAAQGQAWLKFEYDHKLLKIEVGDRLSENIGSNIVLYFASISKIAVGYEYGHAFIIFDTYVPPIFEEADFYSPDHDQKNKLRFKRRIGSVERHEAHARVAPFAHTLRLLLPNDNQSDASDVIRKFRHLCEIAQLETTIRLAKVDAAGWKFFSVTNLRAWNAYISTYDWPVAFQLESLLRNGLLHTKELMAMKPRLEALCKKNGSDYLGVLLSRYPEFLSDPKRTPADTPTQCLDRAIAQFTRFKERTYSSGIFSCCHVIVTPTRILLEGPYASDSNRIIRRYAGYEDHFLRVAFCDEDRLRLCWDRQFDGHSFLEERIGGILKGFVLAGRRFEFLAYSNSSLRDHSVWFMHPFRHHDPSVGEVTAQKIRDSIGDFKVPEDAPIDPEKPPLLWCPSKYAARLAQAFTATERSVKIRRCEWEVIPDMGREPYLFTDGVGTIAESLGDEIWAILCKTRSNRGKSAVKPSAYMIRFLGFKGIVAIDRELDKMPGNIRMRLRPSMRKFEDSNAEEADIEIASAFENPMAAYFNKALVMILEDRGVPREIFIRLLHNAVSNAQLVDNSLSDCHTFLASHSFGNVYSLPWILEQLAKHGAEIRSEVSKKIDIDSKFLKGLRNIGRMQVLKEIKHDARILIPDSHLLVGVADEGPAYVDDPSRPEFTEETTYCLNENNIYACIQRPEDEKPTWISGPCLIWRSPLVHLGDVQRVNAIGKPPASQRNLFGHLRNVVVMPSKGKRSLASCLGGGDLDGDTFTVSTCTSILPTTAATAAAYAAGGDFNLERNSTVEDIHNFIIEYFNSDVLGLLSDRLLVIADQSEKGFFDPDCEKLAALCSHAVDYPKKGVPVDISGNRLPRPLIRAKPDWHATEVIGPKKSDYYESTRALGFMYREIKPEHVTLPLDPANTPEFQTDNIARILQSSVMRYLLSPTLDEHRRGQDIDLLFRDYVDNLCYISAIHTLSNDASVRLTEQEIVLGVILANCSEKRWKRERSYRMRTHTSSLVKETKQGFQPPHRAGDIIEDKEGLVYVLEKAWWAFISPLDTIFGVNSFKLIALGSVLDCLEKLKSL</sequence>
<comment type="similarity">
    <text evidence="1">Belongs to the RdRP family.</text>
</comment>
<dbReference type="GO" id="GO:0003723">
    <property type="term" value="F:RNA binding"/>
    <property type="evidence" value="ECO:0007669"/>
    <property type="project" value="UniProtKB-KW"/>
</dbReference>
<evidence type="ECO:0000313" key="4">
    <source>
        <dbReference type="Proteomes" id="UP001150266"/>
    </source>
</evidence>
<keyword evidence="1" id="KW-0694">RNA-binding</keyword>
<accession>A0A9W9DR20</accession>
<dbReference type="OrthoDB" id="6513042at2759"/>
<dbReference type="InterPro" id="IPR007855">
    <property type="entry name" value="RDRP"/>
</dbReference>
<keyword evidence="1" id="KW-0808">Transferase</keyword>
<evidence type="ECO:0000256" key="1">
    <source>
        <dbReference type="RuleBase" id="RU363098"/>
    </source>
</evidence>
<dbReference type="InterPro" id="IPR057596">
    <property type="entry name" value="RDRP_core"/>
</dbReference>
<dbReference type="GO" id="GO:0003968">
    <property type="term" value="F:RNA-directed RNA polymerase activity"/>
    <property type="evidence" value="ECO:0007669"/>
    <property type="project" value="UniProtKB-KW"/>
</dbReference>
<dbReference type="GO" id="GO:0031380">
    <property type="term" value="C:nuclear RNA-directed RNA polymerase complex"/>
    <property type="evidence" value="ECO:0007669"/>
    <property type="project" value="TreeGrafter"/>
</dbReference>
<comment type="caution">
    <text evidence="3">The sequence shown here is derived from an EMBL/GenBank/DDBJ whole genome shotgun (WGS) entry which is preliminary data.</text>
</comment>
<protein>
    <recommendedName>
        <fullName evidence="1">RNA-dependent RNA polymerase</fullName>
        <ecNumber evidence="1">2.7.7.48</ecNumber>
    </recommendedName>
</protein>
<organism evidence="3 4">
    <name type="scientific">Lentinula aciculospora</name>
    <dbReference type="NCBI Taxonomy" id="153920"/>
    <lineage>
        <taxon>Eukaryota</taxon>
        <taxon>Fungi</taxon>
        <taxon>Dikarya</taxon>
        <taxon>Basidiomycota</taxon>
        <taxon>Agaricomycotina</taxon>
        <taxon>Agaricomycetes</taxon>
        <taxon>Agaricomycetidae</taxon>
        <taxon>Agaricales</taxon>
        <taxon>Marasmiineae</taxon>
        <taxon>Omphalotaceae</taxon>
        <taxon>Lentinula</taxon>
    </lineage>
</organism>
<dbReference type="EMBL" id="JAOTPV010000005">
    <property type="protein sequence ID" value="KAJ4482183.1"/>
    <property type="molecule type" value="Genomic_DNA"/>
</dbReference>
<dbReference type="AlphaFoldDB" id="A0A9W9DR20"/>
<dbReference type="Proteomes" id="UP001150266">
    <property type="component" value="Unassembled WGS sequence"/>
</dbReference>
<dbReference type="Pfam" id="PF05183">
    <property type="entry name" value="RdRP"/>
    <property type="match status" value="1"/>
</dbReference>
<dbReference type="EC" id="2.7.7.48" evidence="1"/>
<keyword evidence="1" id="KW-0548">Nucleotidyltransferase</keyword>
<comment type="catalytic activity">
    <reaction evidence="1">
        <text>RNA(n) + a ribonucleoside 5'-triphosphate = RNA(n+1) + diphosphate</text>
        <dbReference type="Rhea" id="RHEA:21248"/>
        <dbReference type="Rhea" id="RHEA-COMP:14527"/>
        <dbReference type="Rhea" id="RHEA-COMP:17342"/>
        <dbReference type="ChEBI" id="CHEBI:33019"/>
        <dbReference type="ChEBI" id="CHEBI:61557"/>
        <dbReference type="ChEBI" id="CHEBI:140395"/>
        <dbReference type="EC" id="2.7.7.48"/>
    </reaction>
</comment>
<reference evidence="3" key="1">
    <citation type="submission" date="2022-08" db="EMBL/GenBank/DDBJ databases">
        <title>A Global Phylogenomic Analysis of the Shiitake Genus Lentinula.</title>
        <authorList>
            <consortium name="DOE Joint Genome Institute"/>
            <person name="Sierra-Patev S."/>
            <person name="Min B."/>
            <person name="Naranjo-Ortiz M."/>
            <person name="Looney B."/>
            <person name="Konkel Z."/>
            <person name="Slot J.C."/>
            <person name="Sakamoto Y."/>
            <person name="Steenwyk J.L."/>
            <person name="Rokas A."/>
            <person name="Carro J."/>
            <person name="Camarero S."/>
            <person name="Ferreira P."/>
            <person name="Molpeceres G."/>
            <person name="Ruiz-Duenas F.J."/>
            <person name="Serrano A."/>
            <person name="Henrissat B."/>
            <person name="Drula E."/>
            <person name="Hughes K.W."/>
            <person name="Mata J.L."/>
            <person name="Ishikawa N.K."/>
            <person name="Vargas-Isla R."/>
            <person name="Ushijima S."/>
            <person name="Smith C.A."/>
            <person name="Ahrendt S."/>
            <person name="Andreopoulos W."/>
            <person name="He G."/>
            <person name="Labutti K."/>
            <person name="Lipzen A."/>
            <person name="Ng V."/>
            <person name="Riley R."/>
            <person name="Sandor L."/>
            <person name="Barry K."/>
            <person name="Martinez A.T."/>
            <person name="Xiao Y."/>
            <person name="Gibbons J.G."/>
            <person name="Terashima K."/>
            <person name="Grigoriev I.V."/>
            <person name="Hibbett D.S."/>
        </authorList>
    </citation>
    <scope>NUCLEOTIDE SEQUENCE</scope>
    <source>
        <strain evidence="3">JLM2183</strain>
    </source>
</reference>
<keyword evidence="1" id="KW-0696">RNA-directed RNA polymerase</keyword>
<proteinExistence type="inferred from homology"/>
<feature type="domain" description="RDRP core" evidence="2">
    <location>
        <begin position="424"/>
        <end position="1052"/>
    </location>
</feature>
<keyword evidence="4" id="KW-1185">Reference proteome</keyword>
<evidence type="ECO:0000259" key="2">
    <source>
        <dbReference type="Pfam" id="PF05183"/>
    </source>
</evidence>
<gene>
    <name evidence="3" type="ORF">J3R30DRAFT_3457224</name>
</gene>
<dbReference type="GO" id="GO:0030422">
    <property type="term" value="P:siRNA processing"/>
    <property type="evidence" value="ECO:0007669"/>
    <property type="project" value="TreeGrafter"/>
</dbReference>
<evidence type="ECO:0000313" key="3">
    <source>
        <dbReference type="EMBL" id="KAJ4482183.1"/>
    </source>
</evidence>